<dbReference type="InterPro" id="IPR036390">
    <property type="entry name" value="WH_DNA-bd_sf"/>
</dbReference>
<evidence type="ECO:0000259" key="1">
    <source>
        <dbReference type="PROSITE" id="PS50995"/>
    </source>
</evidence>
<dbReference type="SMART" id="SM00347">
    <property type="entry name" value="HTH_MARR"/>
    <property type="match status" value="1"/>
</dbReference>
<dbReference type="Gene3D" id="1.10.10.10">
    <property type="entry name" value="Winged helix-like DNA-binding domain superfamily/Winged helix DNA-binding domain"/>
    <property type="match status" value="1"/>
</dbReference>
<dbReference type="InterPro" id="IPR000835">
    <property type="entry name" value="HTH_MarR-typ"/>
</dbReference>
<proteinExistence type="predicted"/>
<dbReference type="PANTHER" id="PTHR39515">
    <property type="entry name" value="CONSERVED PROTEIN"/>
    <property type="match status" value="1"/>
</dbReference>
<evidence type="ECO:0000313" key="2">
    <source>
        <dbReference type="EMBL" id="GIF94045.1"/>
    </source>
</evidence>
<protein>
    <submittedName>
        <fullName evidence="2">MarR family transcriptional regulator</fullName>
    </submittedName>
</protein>
<sequence length="153" mass="16381">MFVVVATTPAPLSVDTAQQDLALTVQRLFAVLRRLSPPGISLSAAATLATLEREGPQRLTELAVREGVTQPAMTQIVTRLERDALAARTADPADRRVVLVEITQAGRDLLRHRRDVRAERVAALLAQLDPADRAAIEAALPALGRLADHAATA</sequence>
<dbReference type="Proteomes" id="UP000619293">
    <property type="component" value="Unassembled WGS sequence"/>
</dbReference>
<accession>A0A8J3NVG5</accession>
<dbReference type="InterPro" id="IPR036388">
    <property type="entry name" value="WH-like_DNA-bd_sf"/>
</dbReference>
<dbReference type="SUPFAM" id="SSF46785">
    <property type="entry name" value="Winged helix' DNA-binding domain"/>
    <property type="match status" value="1"/>
</dbReference>
<name>A0A8J3NVG5_9ACTN</name>
<reference evidence="2 3" key="1">
    <citation type="submission" date="2021-01" db="EMBL/GenBank/DDBJ databases">
        <title>Whole genome shotgun sequence of Catellatospora chokoriensis NBRC 107358.</title>
        <authorList>
            <person name="Komaki H."/>
            <person name="Tamura T."/>
        </authorList>
    </citation>
    <scope>NUCLEOTIDE SEQUENCE [LARGE SCALE GENOMIC DNA]</scope>
    <source>
        <strain evidence="2 3">NBRC 107358</strain>
    </source>
</reference>
<dbReference type="InterPro" id="IPR052526">
    <property type="entry name" value="HTH-type_Bedaq_tolerance"/>
</dbReference>
<organism evidence="2 3">
    <name type="scientific">Catellatospora chokoriensis</name>
    <dbReference type="NCBI Taxonomy" id="310353"/>
    <lineage>
        <taxon>Bacteria</taxon>
        <taxon>Bacillati</taxon>
        <taxon>Actinomycetota</taxon>
        <taxon>Actinomycetes</taxon>
        <taxon>Micromonosporales</taxon>
        <taxon>Micromonosporaceae</taxon>
        <taxon>Catellatospora</taxon>
    </lineage>
</organism>
<comment type="caution">
    <text evidence="2">The sequence shown here is derived from an EMBL/GenBank/DDBJ whole genome shotgun (WGS) entry which is preliminary data.</text>
</comment>
<dbReference type="AlphaFoldDB" id="A0A8J3NVG5"/>
<dbReference type="PANTHER" id="PTHR39515:SF2">
    <property type="entry name" value="HTH-TYPE TRANSCRIPTIONAL REGULATOR RV0880"/>
    <property type="match status" value="1"/>
</dbReference>
<dbReference type="GO" id="GO:0003700">
    <property type="term" value="F:DNA-binding transcription factor activity"/>
    <property type="evidence" value="ECO:0007669"/>
    <property type="project" value="InterPro"/>
</dbReference>
<dbReference type="PROSITE" id="PS50995">
    <property type="entry name" value="HTH_MARR_2"/>
    <property type="match status" value="1"/>
</dbReference>
<keyword evidence="3" id="KW-1185">Reference proteome</keyword>
<evidence type="ECO:0000313" key="3">
    <source>
        <dbReference type="Proteomes" id="UP000619293"/>
    </source>
</evidence>
<feature type="domain" description="HTH marR-type" evidence="1">
    <location>
        <begin position="18"/>
        <end position="148"/>
    </location>
</feature>
<gene>
    <name evidence="2" type="ORF">Cch02nite_74890</name>
</gene>
<dbReference type="EMBL" id="BONG01000080">
    <property type="protein sequence ID" value="GIF94045.1"/>
    <property type="molecule type" value="Genomic_DNA"/>
</dbReference>
<dbReference type="Pfam" id="PF01047">
    <property type="entry name" value="MarR"/>
    <property type="match status" value="1"/>
</dbReference>